<gene>
    <name evidence="8" type="ORF">ACFOS1_06085</name>
</gene>
<comment type="similarity">
    <text evidence="2">Belongs to the SusD family.</text>
</comment>
<proteinExistence type="inferred from homology"/>
<keyword evidence="9" id="KW-1185">Reference proteome</keyword>
<keyword evidence="3" id="KW-0732">Signal</keyword>
<dbReference type="EMBL" id="JBHSAS010000006">
    <property type="protein sequence ID" value="MFC4026966.1"/>
    <property type="molecule type" value="Genomic_DNA"/>
</dbReference>
<keyword evidence="5" id="KW-0998">Cell outer membrane</keyword>
<protein>
    <submittedName>
        <fullName evidence="8">RagB/SusD family nutrient uptake outer membrane protein</fullName>
    </submittedName>
</protein>
<evidence type="ECO:0000313" key="8">
    <source>
        <dbReference type="EMBL" id="MFC4026966.1"/>
    </source>
</evidence>
<dbReference type="PROSITE" id="PS51257">
    <property type="entry name" value="PROKAR_LIPOPROTEIN"/>
    <property type="match status" value="1"/>
</dbReference>
<evidence type="ECO:0000313" key="9">
    <source>
        <dbReference type="Proteomes" id="UP001595793"/>
    </source>
</evidence>
<evidence type="ECO:0000259" key="7">
    <source>
        <dbReference type="Pfam" id="PF14322"/>
    </source>
</evidence>
<reference evidence="9" key="1">
    <citation type="journal article" date="2019" name="Int. J. Syst. Evol. Microbiol.">
        <title>The Global Catalogue of Microorganisms (GCM) 10K type strain sequencing project: providing services to taxonomists for standard genome sequencing and annotation.</title>
        <authorList>
            <consortium name="The Broad Institute Genomics Platform"/>
            <consortium name="The Broad Institute Genome Sequencing Center for Infectious Disease"/>
            <person name="Wu L."/>
            <person name="Ma J."/>
        </authorList>
    </citation>
    <scope>NUCLEOTIDE SEQUENCE [LARGE SCALE GENOMIC DNA]</scope>
    <source>
        <strain evidence="9">CECT 9128</strain>
    </source>
</reference>
<sequence length="505" mass="56818">MKLYIHKIAIILGLAILAVSCTDLDEETFGSLSPENFYNTEEEALASVAGIYQQLSYVQSIGDPWRIAEFGTDEFIVPGRASGGWFDQSNIDIMRHQVDPANATTGRAWKNIFQEIGTANAVIESLEQSPNSENLTAIIAEAKALRAYGYFYAMDFWGNVPLVTVARIDPNDLPQTTSRSEIFSFIESELLVAAEDMPSVNEVNRSDYYPRFTKESVYSLLAMMYLNAEVYTGTPQWQKAIEMCDKVINSGGYHLSGEVIDNFASNSQTNSPELISAFTNDPISNAGNNQFILYAQNALDQLKYNLPFVPANGYSTYQEALDRYGDNDARKELLEYGPQTYLNGEPLLMDNGEQLVLIPVQDLVSAEDNEGYKVLKYTPVGASFSGSNADNDYVLTRYSDILLTKAEALFRLNNNATEALNLVNEVRNRSNATSLNVLSLDIIEEERAREFIWEGHRRRDMIRFESYFNDTWAFKTTQTEEYRGIYPIPQEQITANPNLTQNPGY</sequence>
<dbReference type="RefSeq" id="WP_290235297.1">
    <property type="nucleotide sequence ID" value="NZ_JAUFPZ010000002.1"/>
</dbReference>
<dbReference type="Gene3D" id="1.25.40.390">
    <property type="match status" value="1"/>
</dbReference>
<accession>A0ABV8H6Y5</accession>
<dbReference type="CDD" id="cd08977">
    <property type="entry name" value="SusD"/>
    <property type="match status" value="1"/>
</dbReference>
<dbReference type="Proteomes" id="UP001595793">
    <property type="component" value="Unassembled WGS sequence"/>
</dbReference>
<dbReference type="InterPro" id="IPR033985">
    <property type="entry name" value="SusD-like_N"/>
</dbReference>
<comment type="caution">
    <text evidence="8">The sequence shown here is derived from an EMBL/GenBank/DDBJ whole genome shotgun (WGS) entry which is preliminary data.</text>
</comment>
<dbReference type="SUPFAM" id="SSF48452">
    <property type="entry name" value="TPR-like"/>
    <property type="match status" value="1"/>
</dbReference>
<evidence type="ECO:0000259" key="6">
    <source>
        <dbReference type="Pfam" id="PF07980"/>
    </source>
</evidence>
<evidence type="ECO:0000256" key="5">
    <source>
        <dbReference type="ARBA" id="ARBA00023237"/>
    </source>
</evidence>
<name>A0ABV8H6Y5_9FLAO</name>
<dbReference type="InterPro" id="IPR012944">
    <property type="entry name" value="SusD_RagB_dom"/>
</dbReference>
<organism evidence="8 9">
    <name type="scientific">Zunongwangia endophytica</name>
    <dbReference type="NCBI Taxonomy" id="1808945"/>
    <lineage>
        <taxon>Bacteria</taxon>
        <taxon>Pseudomonadati</taxon>
        <taxon>Bacteroidota</taxon>
        <taxon>Flavobacteriia</taxon>
        <taxon>Flavobacteriales</taxon>
        <taxon>Flavobacteriaceae</taxon>
        <taxon>Zunongwangia</taxon>
    </lineage>
</organism>
<evidence type="ECO:0000256" key="1">
    <source>
        <dbReference type="ARBA" id="ARBA00004442"/>
    </source>
</evidence>
<dbReference type="InterPro" id="IPR011990">
    <property type="entry name" value="TPR-like_helical_dom_sf"/>
</dbReference>
<dbReference type="Pfam" id="PF07980">
    <property type="entry name" value="SusD_RagB"/>
    <property type="match status" value="1"/>
</dbReference>
<feature type="domain" description="SusD-like N-terminal" evidence="7">
    <location>
        <begin position="88"/>
        <end position="226"/>
    </location>
</feature>
<dbReference type="Pfam" id="PF14322">
    <property type="entry name" value="SusD-like_3"/>
    <property type="match status" value="1"/>
</dbReference>
<evidence type="ECO:0000256" key="4">
    <source>
        <dbReference type="ARBA" id="ARBA00023136"/>
    </source>
</evidence>
<comment type="subcellular location">
    <subcellularLocation>
        <location evidence="1">Cell outer membrane</location>
    </subcellularLocation>
</comment>
<feature type="domain" description="RagB/SusD" evidence="6">
    <location>
        <begin position="364"/>
        <end position="505"/>
    </location>
</feature>
<evidence type="ECO:0000256" key="2">
    <source>
        <dbReference type="ARBA" id="ARBA00006275"/>
    </source>
</evidence>
<evidence type="ECO:0000256" key="3">
    <source>
        <dbReference type="ARBA" id="ARBA00022729"/>
    </source>
</evidence>
<keyword evidence="4" id="KW-0472">Membrane</keyword>